<reference evidence="2 3" key="1">
    <citation type="submission" date="2012-09" db="EMBL/GenBank/DDBJ databases">
        <title>Genome Sequence of Bacillus sp. DW5-4.</title>
        <authorList>
            <person name="Lai Q."/>
            <person name="Liu Y."/>
            <person name="Shao Z."/>
        </authorList>
    </citation>
    <scope>NUCLEOTIDE SEQUENCE [LARGE SCALE GENOMIC DNA]</scope>
    <source>
        <strain evidence="2 3">DW5-4</strain>
    </source>
</reference>
<accession>A0A081LAZ4</accession>
<dbReference type="NCBIfam" id="TIGR02898">
    <property type="entry name" value="spore_YhcN_YlaJ"/>
    <property type="match status" value="1"/>
</dbReference>
<name>A0A081LAZ4_9BACI</name>
<evidence type="ECO:0000256" key="1">
    <source>
        <dbReference type="SAM" id="SignalP"/>
    </source>
</evidence>
<keyword evidence="3" id="KW-1185">Reference proteome</keyword>
<protein>
    <recommendedName>
        <fullName evidence="4">Lipoprotein</fullName>
    </recommendedName>
</protein>
<organism evidence="2 3">
    <name type="scientific">Bacillus zhangzhouensis</name>
    <dbReference type="NCBI Taxonomy" id="1178540"/>
    <lineage>
        <taxon>Bacteria</taxon>
        <taxon>Bacillati</taxon>
        <taxon>Bacillota</taxon>
        <taxon>Bacilli</taxon>
        <taxon>Bacillales</taxon>
        <taxon>Bacillaceae</taxon>
        <taxon>Bacillus</taxon>
    </lineage>
</organism>
<dbReference type="PROSITE" id="PS51257">
    <property type="entry name" value="PROKAR_LIPOPROTEIN"/>
    <property type="match status" value="1"/>
</dbReference>
<dbReference type="AlphaFoldDB" id="A0A081LAZ4"/>
<gene>
    <name evidence="2" type="ORF">BA70_02505</name>
</gene>
<comment type="caution">
    <text evidence="2">The sequence shown here is derived from an EMBL/GenBank/DDBJ whole genome shotgun (WGS) entry which is preliminary data.</text>
</comment>
<dbReference type="GO" id="GO:0030435">
    <property type="term" value="P:sporulation resulting in formation of a cellular spore"/>
    <property type="evidence" value="ECO:0007669"/>
    <property type="project" value="InterPro"/>
</dbReference>
<dbReference type="Proteomes" id="UP000028091">
    <property type="component" value="Unassembled WGS sequence"/>
</dbReference>
<dbReference type="eggNOG" id="ENOG5032V70">
    <property type="taxonomic scope" value="Bacteria"/>
</dbReference>
<proteinExistence type="predicted"/>
<dbReference type="EMBL" id="JOTP01000010">
    <property type="protein sequence ID" value="KEP26420.1"/>
    <property type="molecule type" value="Genomic_DNA"/>
</dbReference>
<evidence type="ECO:0000313" key="3">
    <source>
        <dbReference type="Proteomes" id="UP000028091"/>
    </source>
</evidence>
<dbReference type="Pfam" id="PF09580">
    <property type="entry name" value="Spore_YhcN_YlaJ"/>
    <property type="match status" value="1"/>
</dbReference>
<evidence type="ECO:0000313" key="2">
    <source>
        <dbReference type="EMBL" id="KEP26420.1"/>
    </source>
</evidence>
<evidence type="ECO:0008006" key="4">
    <source>
        <dbReference type="Google" id="ProtNLM"/>
    </source>
</evidence>
<dbReference type="InterPro" id="IPR019076">
    <property type="entry name" value="Spore_lipoprot_YhcN/YlaJ-like"/>
</dbReference>
<feature type="signal peptide" evidence="1">
    <location>
        <begin position="1"/>
        <end position="19"/>
    </location>
</feature>
<sequence length="169" mass="18975">MMNKKWMLSLLLVPTLITAGCGMNNQGDERRGTMKRQYENVTYKNDNMRQDQPDVQTPQKVKVADKASELVANMSEVKTANVLVTGKNAFVAVVLEGNKSGDVTDDLKKKISDKVKSTDQQIDNVYVSANPDFVDRMKGYGKRIKSGEPISGFFDEFTETVRRVFPESK</sequence>
<feature type="chain" id="PRO_5001759100" description="Lipoprotein" evidence="1">
    <location>
        <begin position="20"/>
        <end position="169"/>
    </location>
</feature>
<keyword evidence="1" id="KW-0732">Signal</keyword>
<dbReference type="InterPro" id="IPR014247">
    <property type="entry name" value="Spore_lipoprot_YhcN/YlaJ"/>
</dbReference>